<dbReference type="Proteomes" id="UP000055060">
    <property type="component" value="Unassembled WGS sequence"/>
</dbReference>
<dbReference type="PANTHER" id="PTHR15160:SF1">
    <property type="entry name" value="VON HIPPEL-LINDAU DISEASE TUMOR SUPPRESSOR"/>
    <property type="match status" value="1"/>
</dbReference>
<organism evidence="3">
    <name type="scientific">Longilinea arvoryzae</name>
    <dbReference type="NCBI Taxonomy" id="360412"/>
    <lineage>
        <taxon>Bacteria</taxon>
        <taxon>Bacillati</taxon>
        <taxon>Chloroflexota</taxon>
        <taxon>Anaerolineae</taxon>
        <taxon>Anaerolineales</taxon>
        <taxon>Anaerolineaceae</taxon>
        <taxon>Longilinea</taxon>
    </lineage>
</organism>
<feature type="compositionally biased region" description="Low complexity" evidence="1">
    <location>
        <begin position="144"/>
        <end position="153"/>
    </location>
</feature>
<feature type="region of interest" description="Disordered" evidence="1">
    <location>
        <begin position="137"/>
        <end position="201"/>
    </location>
</feature>
<accession>A0A0S7BNN2</accession>
<feature type="compositionally biased region" description="Acidic residues" evidence="1">
    <location>
        <begin position="183"/>
        <end position="201"/>
    </location>
</feature>
<dbReference type="AlphaFoldDB" id="A0A0S7BNN2"/>
<dbReference type="STRING" id="360412.LARV_03451"/>
<evidence type="ECO:0000259" key="2">
    <source>
        <dbReference type="PROSITE" id="PS51658"/>
    </source>
</evidence>
<dbReference type="InterPro" id="IPR036104">
    <property type="entry name" value="BFN_sf"/>
</dbReference>
<sequence>MPRMVEVVIDSVRVSLTNQQRIVVLRELNTDRYLPIWIGPYEAEAITIALQEIEVARPQTHDLLKNILTNLDAQLVRVEVLSLREDVFYGNLVVEVNGQTVNIDSRPSDALALAVRAHVPILIAREVMDAAGVIPEQDIEPTESKPAPSAPAEPESEGEGEDRLSIFEDFLSNINMDDLTQPSDDEDDEEKPDEGGPEPEK</sequence>
<protein>
    <submittedName>
        <fullName evidence="3">Uncharacterized conserved protein</fullName>
    </submittedName>
</protein>
<name>A0A0S7BNN2_9CHLR</name>
<dbReference type="PANTHER" id="PTHR15160">
    <property type="entry name" value="VON HIPPEL-LINDAU PROTEIN"/>
    <property type="match status" value="1"/>
</dbReference>
<keyword evidence="4" id="KW-1185">Reference proteome</keyword>
<dbReference type="EMBL" id="DF967972">
    <property type="protein sequence ID" value="GAP15659.1"/>
    <property type="molecule type" value="Genomic_DNA"/>
</dbReference>
<dbReference type="InterPro" id="IPR003729">
    <property type="entry name" value="Bi_nuclease_dom"/>
</dbReference>
<feature type="compositionally biased region" description="Polar residues" evidence="1">
    <location>
        <begin position="172"/>
        <end position="182"/>
    </location>
</feature>
<dbReference type="RefSeq" id="WP_083522666.1">
    <property type="nucleotide sequence ID" value="NZ_DF967972.1"/>
</dbReference>
<feature type="domain" description="BFN" evidence="2">
    <location>
        <begin position="4"/>
        <end position="135"/>
    </location>
</feature>
<dbReference type="GO" id="GO:0004518">
    <property type="term" value="F:nuclease activity"/>
    <property type="evidence" value="ECO:0007669"/>
    <property type="project" value="InterPro"/>
</dbReference>
<dbReference type="Pfam" id="PF02577">
    <property type="entry name" value="BFN_dom"/>
    <property type="match status" value="1"/>
</dbReference>
<gene>
    <name evidence="3" type="ORF">LARV_03451</name>
</gene>
<evidence type="ECO:0000313" key="4">
    <source>
        <dbReference type="Proteomes" id="UP000055060"/>
    </source>
</evidence>
<dbReference type="OrthoDB" id="9788698at2"/>
<dbReference type="PROSITE" id="PS51658">
    <property type="entry name" value="BFN"/>
    <property type="match status" value="1"/>
</dbReference>
<reference evidence="3" key="1">
    <citation type="submission" date="2015-07" db="EMBL/GenBank/DDBJ databases">
        <title>Draft Genome Sequences of Anaerolinea thermolimosa IMO-1, Bellilinea caldifistulae GOMI-1, Leptolinea tardivitalis YMTK-2, Levilinea saccharolytica KIBI-1,Longilinea arvoryzae KOME-1, Previously Described as Members of the Anaerolineaceae (Chloroflexi).</title>
        <authorList>
            <person name="Sekiguchi Y."/>
            <person name="Ohashi A."/>
            <person name="Matsuura N."/>
            <person name="Tourlousse M.D."/>
        </authorList>
    </citation>
    <scope>NUCLEOTIDE SEQUENCE [LARGE SCALE GENOMIC DNA]</scope>
    <source>
        <strain evidence="3">KOME-1</strain>
    </source>
</reference>
<evidence type="ECO:0000313" key="3">
    <source>
        <dbReference type="EMBL" id="GAP15659.1"/>
    </source>
</evidence>
<evidence type="ECO:0000256" key="1">
    <source>
        <dbReference type="SAM" id="MobiDB-lite"/>
    </source>
</evidence>
<proteinExistence type="predicted"/>
<dbReference type="SUPFAM" id="SSF103256">
    <property type="entry name" value="Hypothetical protein TM0160"/>
    <property type="match status" value="1"/>
</dbReference>
<dbReference type="Gene3D" id="3.10.690.10">
    <property type="entry name" value="Bifunctional nuclease domain"/>
    <property type="match status" value="1"/>
</dbReference>